<dbReference type="HOGENOM" id="CLU_033465_6_3_1"/>
<feature type="transmembrane region" description="Helical" evidence="10">
    <location>
        <begin position="102"/>
        <end position="122"/>
    </location>
</feature>
<accession>G0WC66</accession>
<dbReference type="GeneID" id="11497164"/>
<gene>
    <name evidence="11" type="primary">NDAI0F00580</name>
    <name evidence="11" type="ordered locus">NDAI_0F00580</name>
</gene>
<dbReference type="OMA" id="THEWYFI"/>
<evidence type="ECO:0000313" key="12">
    <source>
        <dbReference type="Proteomes" id="UP000000689"/>
    </source>
</evidence>
<evidence type="ECO:0000256" key="9">
    <source>
        <dbReference type="ARBA" id="ARBA00041117"/>
    </source>
</evidence>
<evidence type="ECO:0000256" key="2">
    <source>
        <dbReference type="ARBA" id="ARBA00009969"/>
    </source>
</evidence>
<keyword evidence="12" id="KW-1185">Reference proteome</keyword>
<evidence type="ECO:0000313" key="11">
    <source>
        <dbReference type="EMBL" id="CCD25377.1"/>
    </source>
</evidence>
<organism evidence="11 12">
    <name type="scientific">Naumovozyma dairenensis (strain ATCC 10597 / BCRC 20456 / CBS 421 / NBRC 0211 / NRRL Y-12639)</name>
    <name type="common">Saccharomyces dairenensis</name>
    <dbReference type="NCBI Taxonomy" id="1071378"/>
    <lineage>
        <taxon>Eukaryota</taxon>
        <taxon>Fungi</taxon>
        <taxon>Dikarya</taxon>
        <taxon>Ascomycota</taxon>
        <taxon>Saccharomycotina</taxon>
        <taxon>Saccharomycetes</taxon>
        <taxon>Saccharomycetales</taxon>
        <taxon>Saccharomycetaceae</taxon>
        <taxon>Naumovozyma</taxon>
    </lineage>
</organism>
<dbReference type="GO" id="GO:0005886">
    <property type="term" value="C:plasma membrane"/>
    <property type="evidence" value="ECO:0007669"/>
    <property type="project" value="UniProtKB-SubCell"/>
</dbReference>
<keyword evidence="6" id="KW-0813">Transport</keyword>
<comment type="subcellular location">
    <subcellularLocation>
        <location evidence="1">Cell membrane</location>
        <topology evidence="1">Multi-pass membrane protein</topology>
    </subcellularLocation>
</comment>
<feature type="transmembrane region" description="Helical" evidence="10">
    <location>
        <begin position="43"/>
        <end position="62"/>
    </location>
</feature>
<name>G0WC66_NAUDC</name>
<evidence type="ECO:0000256" key="4">
    <source>
        <dbReference type="ARBA" id="ARBA00022692"/>
    </source>
</evidence>
<dbReference type="RefSeq" id="XP_003670620.1">
    <property type="nucleotide sequence ID" value="XM_003670572.1"/>
</dbReference>
<dbReference type="Pfam" id="PF04479">
    <property type="entry name" value="RTA1"/>
    <property type="match status" value="1"/>
</dbReference>
<dbReference type="GO" id="GO:0006869">
    <property type="term" value="P:lipid transport"/>
    <property type="evidence" value="ECO:0007669"/>
    <property type="project" value="UniProtKB-KW"/>
</dbReference>
<feature type="transmembrane region" description="Helical" evidence="10">
    <location>
        <begin position="182"/>
        <end position="206"/>
    </location>
</feature>
<dbReference type="Proteomes" id="UP000000689">
    <property type="component" value="Chromosome 6"/>
</dbReference>
<dbReference type="InterPro" id="IPR007568">
    <property type="entry name" value="RTA1"/>
</dbReference>
<evidence type="ECO:0000256" key="3">
    <source>
        <dbReference type="ARBA" id="ARBA00022475"/>
    </source>
</evidence>
<feature type="transmembrane region" description="Helical" evidence="10">
    <location>
        <begin position="69"/>
        <end position="87"/>
    </location>
</feature>
<evidence type="ECO:0000256" key="1">
    <source>
        <dbReference type="ARBA" id="ARBA00004651"/>
    </source>
</evidence>
<keyword evidence="4 10" id="KW-0812">Transmembrane</keyword>
<proteinExistence type="inferred from homology"/>
<dbReference type="EMBL" id="HE580272">
    <property type="protein sequence ID" value="CCD25377.1"/>
    <property type="molecule type" value="Genomic_DNA"/>
</dbReference>
<dbReference type="eggNOG" id="ENOG502QU4U">
    <property type="taxonomic scope" value="Eukaryota"/>
</dbReference>
<dbReference type="GO" id="GO:0000324">
    <property type="term" value="C:fungal-type vacuole"/>
    <property type="evidence" value="ECO:0007669"/>
    <property type="project" value="TreeGrafter"/>
</dbReference>
<evidence type="ECO:0000256" key="10">
    <source>
        <dbReference type="SAM" id="Phobius"/>
    </source>
</evidence>
<keyword evidence="7 10" id="KW-0472">Membrane</keyword>
<evidence type="ECO:0000256" key="5">
    <source>
        <dbReference type="ARBA" id="ARBA00022989"/>
    </source>
</evidence>
<protein>
    <recommendedName>
        <fullName evidence="9">Sphingoid long-chain base transporter RSB1</fullName>
    </recommendedName>
</protein>
<dbReference type="PANTHER" id="PTHR31465">
    <property type="entry name" value="PROTEIN RTA1-RELATED"/>
    <property type="match status" value="1"/>
</dbReference>
<sequence>MSGLYSNSTVLIKDTLPANATTVQILEHLRHKVSLYSGMVPNVAFNISMIAIWGVLLTIQVLQLYYRQWWFSIAFICTGVLEVLGYIGRTWSHYNLPAMNPFLLNMVCLTIAPVFTMGGIYYQLAKLIEIYGHRFSLLPSPMAYSFIFIASDIISLAIQAAGGGTAGMAVRVNKSAQTGDNIFVAGLAIQVASMFFFLLFWFQFLFRIYIQVRFEHTNTKKITKQLLMIRQSEIDYLYREKFHDLRIDPDRWVFRYFTLAMTAAVLCIFTRCCYRLAELSEGWSGYLITHEWYFIILDALMMTLATTIFTIFHPGFAFKGKYTSIPITTGHVDPETRSDNSFDDDLENNKLSVSDIEKEVVERFDKKPKTFFKKMLKNPFKK</sequence>
<feature type="transmembrane region" description="Helical" evidence="10">
    <location>
        <begin position="256"/>
        <end position="277"/>
    </location>
</feature>
<keyword evidence="6" id="KW-0445">Lipid transport</keyword>
<comment type="similarity">
    <text evidence="2">Belongs to the lipid-translocating exporter (LTE) (TC 9.A.26.1) family.</text>
</comment>
<dbReference type="OrthoDB" id="3358017at2759"/>
<reference evidence="11 12" key="1">
    <citation type="journal article" date="2011" name="Proc. Natl. Acad. Sci. U.S.A.">
        <title>Evolutionary erosion of yeast sex chromosomes by mating-type switching accidents.</title>
        <authorList>
            <person name="Gordon J.L."/>
            <person name="Armisen D."/>
            <person name="Proux-Wera E."/>
            <person name="Oheigeartaigh S.S."/>
            <person name="Byrne K.P."/>
            <person name="Wolfe K.H."/>
        </authorList>
    </citation>
    <scope>NUCLEOTIDE SEQUENCE [LARGE SCALE GENOMIC DNA]</scope>
    <source>
        <strain evidence="12">ATCC 10597 / BCRC 20456 / CBS 421 / NBRC 0211 / NRRL Y-12639</strain>
    </source>
</reference>
<keyword evidence="3" id="KW-1003">Cell membrane</keyword>
<feature type="transmembrane region" description="Helical" evidence="10">
    <location>
        <begin position="292"/>
        <end position="312"/>
    </location>
</feature>
<dbReference type="KEGG" id="ndi:NDAI_0F00580"/>
<comment type="function">
    <text evidence="8">Catalyzes the ATP-dependent translocation of sphingoid long-chain bases (LCBs) from the cytoplasmic site toward the extracytoplasmic side of the membrane (flip-flop). Involved in the establishment of the functional lipid asymmetry of the plasma membrane. Regulates intracellular levels of LCBs, sphingolipid precursors that are growth inhibitory at increased levels.</text>
</comment>
<evidence type="ECO:0000256" key="6">
    <source>
        <dbReference type="ARBA" id="ARBA00023055"/>
    </source>
</evidence>
<dbReference type="AlphaFoldDB" id="G0WC66"/>
<evidence type="ECO:0000256" key="7">
    <source>
        <dbReference type="ARBA" id="ARBA00023136"/>
    </source>
</evidence>
<dbReference type="PANTHER" id="PTHR31465:SF9">
    <property type="entry name" value="SPHINGOID LONG-CHAIN BASE TRANSPORTER RSB1"/>
    <property type="match status" value="1"/>
</dbReference>
<feature type="transmembrane region" description="Helical" evidence="10">
    <location>
        <begin position="143"/>
        <end position="162"/>
    </location>
</feature>
<evidence type="ECO:0000256" key="8">
    <source>
        <dbReference type="ARBA" id="ARBA00037472"/>
    </source>
</evidence>
<keyword evidence="5 10" id="KW-1133">Transmembrane helix</keyword>